<evidence type="ECO:0000313" key="2">
    <source>
        <dbReference type="Proteomes" id="UP000306319"/>
    </source>
</evidence>
<sequence length="358" mass="40080">MKTARLQSLDIVRGLTVAGMILVNNGYGGSFPMLQHASWNGLSVSDFVFPFFLFIMGVSLYLSLGKRGFKFTGQTFGKIVKRSVILLLIGVAINWFDMAIWGDGLSIWELRFWAVLQRIALCYFLVALFSLCGRPGLTLPLSVLLLVIYTVILVLGNGYSEVSSDNILYRVDESLFGDAHLYHKSAVDPEGLLSTISALVNTLLGFYCAKLFSREKELSDKIVSVFTLGSLLIVCGFLLNFFHPYNKHIWSPSFALVTSGSCALLLALTMKFVDKDHYDGVFSRIFKVFGSNALLLYVSSELMAIIFGRIGLSEFFYNTISSIIPMKEFVSLCYALLYVAMNFLIGYPLWKKRVYVKL</sequence>
<protein>
    <submittedName>
        <fullName evidence="1">DUF1624 domain-containing protein</fullName>
    </submittedName>
</protein>
<gene>
    <name evidence="1" type="ORF">E5331_10745</name>
</gene>
<accession>A0AC61RG30</accession>
<proteinExistence type="predicted"/>
<dbReference type="EMBL" id="SRYB01000014">
    <property type="protein sequence ID" value="TGY78351.1"/>
    <property type="molecule type" value="Genomic_DNA"/>
</dbReference>
<organism evidence="1 2">
    <name type="scientific">Lepagella muris</name>
    <dbReference type="NCBI Taxonomy" id="3032870"/>
    <lineage>
        <taxon>Bacteria</taxon>
        <taxon>Pseudomonadati</taxon>
        <taxon>Bacteroidota</taxon>
        <taxon>Bacteroidia</taxon>
        <taxon>Bacteroidales</taxon>
        <taxon>Muribaculaceae</taxon>
        <taxon>Lepagella</taxon>
    </lineage>
</organism>
<name>A0AC61RG30_9BACT</name>
<reference evidence="1" key="1">
    <citation type="submission" date="2019-04" db="EMBL/GenBank/DDBJ databases">
        <title>Microbes associate with the intestines of laboratory mice.</title>
        <authorList>
            <person name="Navarre W."/>
            <person name="Wong E."/>
            <person name="Huang K."/>
            <person name="Tropini C."/>
            <person name="Ng K."/>
            <person name="Yu B."/>
        </authorList>
    </citation>
    <scope>NUCLEOTIDE SEQUENCE</scope>
    <source>
        <strain evidence="1">NM04_E33</strain>
    </source>
</reference>
<evidence type="ECO:0000313" key="1">
    <source>
        <dbReference type="EMBL" id="TGY78351.1"/>
    </source>
</evidence>
<keyword evidence="2" id="KW-1185">Reference proteome</keyword>
<dbReference type="Proteomes" id="UP000306319">
    <property type="component" value="Unassembled WGS sequence"/>
</dbReference>
<comment type="caution">
    <text evidence="1">The sequence shown here is derived from an EMBL/GenBank/DDBJ whole genome shotgun (WGS) entry which is preliminary data.</text>
</comment>